<protein>
    <recommendedName>
        <fullName evidence="3">F-box domain-containing protein</fullName>
    </recommendedName>
</protein>
<keyword evidence="2" id="KW-1185">Reference proteome</keyword>
<gene>
    <name evidence="1" type="ORF">BABINDRAFT_10635</name>
</gene>
<dbReference type="STRING" id="984486.A0A1E3QGR3"/>
<dbReference type="EMBL" id="KV454468">
    <property type="protein sequence ID" value="ODQ76881.1"/>
    <property type="molecule type" value="Genomic_DNA"/>
</dbReference>
<sequence length="348" mass="40259">MREIPLFCDALPSKVVEKIVSHLPLSTVAELMKSENTNLALVAWRRYYSSIKLTFDKLSFEGAHSRIDDEVLSMKVSDFEALVNSDMFDQLRITKLLIKVHTDIEEDVDDFTFLHEKVFTKVSSVVSNVVLEFEANSEWYTVFGWDWLPSSPLVQKCIREISVSHAYIDPDVPSLPSNLRKLDFQHYYQYEFDDDPISPRIVFPPSLQEFYSMIPWGSMSTYANLPSTLKRLKLENVSEFSVKAFNELKLPNLKDLILRDILRMTEVNEHFKFPSLLENLKLAWLKITIFEQRELPPGLQKLSITNCPLKKFHVGTFPNSLKELILENTNLPSSEIHKLKLPSSLRIS</sequence>
<dbReference type="Gene3D" id="3.80.10.10">
    <property type="entry name" value="Ribonuclease Inhibitor"/>
    <property type="match status" value="1"/>
</dbReference>
<dbReference type="AlphaFoldDB" id="A0A1E3QGR3"/>
<proteinExistence type="predicted"/>
<dbReference type="RefSeq" id="XP_018982209.1">
    <property type="nucleotide sequence ID" value="XM_019126775.1"/>
</dbReference>
<evidence type="ECO:0000313" key="2">
    <source>
        <dbReference type="Proteomes" id="UP000094336"/>
    </source>
</evidence>
<dbReference type="Proteomes" id="UP000094336">
    <property type="component" value="Unassembled WGS sequence"/>
</dbReference>
<dbReference type="InterPro" id="IPR032675">
    <property type="entry name" value="LRR_dom_sf"/>
</dbReference>
<name>A0A1E3QGR3_9ASCO</name>
<evidence type="ECO:0000313" key="1">
    <source>
        <dbReference type="EMBL" id="ODQ76881.1"/>
    </source>
</evidence>
<dbReference type="SUPFAM" id="SSF52058">
    <property type="entry name" value="L domain-like"/>
    <property type="match status" value="1"/>
</dbReference>
<dbReference type="GeneID" id="30144629"/>
<reference evidence="2" key="1">
    <citation type="submission" date="2016-05" db="EMBL/GenBank/DDBJ databases">
        <title>Comparative genomics of biotechnologically important yeasts.</title>
        <authorList>
            <consortium name="DOE Joint Genome Institute"/>
            <person name="Riley R."/>
            <person name="Haridas S."/>
            <person name="Wolfe K.H."/>
            <person name="Lopes M.R."/>
            <person name="Hittinger C.T."/>
            <person name="Goker M."/>
            <person name="Salamov A."/>
            <person name="Wisecaver J."/>
            <person name="Long T.M."/>
            <person name="Aerts A.L."/>
            <person name="Barry K."/>
            <person name="Choi C."/>
            <person name="Clum A."/>
            <person name="Coughlan A.Y."/>
            <person name="Deshpande S."/>
            <person name="Douglass A.P."/>
            <person name="Hanson S.J."/>
            <person name="Klenk H.-P."/>
            <person name="Labutti K."/>
            <person name="Lapidus A."/>
            <person name="Lindquist E."/>
            <person name="Lipzen A."/>
            <person name="Meier-Kolthoff J.P."/>
            <person name="Ohm R.A."/>
            <person name="Otillar R.P."/>
            <person name="Pangilinan J."/>
            <person name="Peng Y."/>
            <person name="Rokas A."/>
            <person name="Rosa C.A."/>
            <person name="Scheuner C."/>
            <person name="Sibirny A.A."/>
            <person name="Slot J.C."/>
            <person name="Stielow J.B."/>
            <person name="Sun H."/>
            <person name="Kurtzman C.P."/>
            <person name="Blackwell M."/>
            <person name="Grigoriev I.V."/>
            <person name="Jeffries T.W."/>
        </authorList>
    </citation>
    <scope>NUCLEOTIDE SEQUENCE [LARGE SCALE GENOMIC DNA]</scope>
    <source>
        <strain evidence="2">NRRL Y-12698</strain>
    </source>
</reference>
<evidence type="ECO:0008006" key="3">
    <source>
        <dbReference type="Google" id="ProtNLM"/>
    </source>
</evidence>
<organism evidence="1 2">
    <name type="scientific">Babjeviella inositovora NRRL Y-12698</name>
    <dbReference type="NCBI Taxonomy" id="984486"/>
    <lineage>
        <taxon>Eukaryota</taxon>
        <taxon>Fungi</taxon>
        <taxon>Dikarya</taxon>
        <taxon>Ascomycota</taxon>
        <taxon>Saccharomycotina</taxon>
        <taxon>Pichiomycetes</taxon>
        <taxon>Serinales incertae sedis</taxon>
        <taxon>Babjeviella</taxon>
    </lineage>
</organism>
<accession>A0A1E3QGR3</accession>